<dbReference type="OrthoDB" id="72471at2"/>
<protein>
    <submittedName>
        <fullName evidence="1">Uncharacterized protein</fullName>
    </submittedName>
</protein>
<keyword evidence="2" id="KW-1185">Reference proteome</keyword>
<gene>
    <name evidence="1" type="ORF">D3H34_27300</name>
</gene>
<dbReference type="AlphaFoldDB" id="A0A9X8GST1"/>
<name>A0A9X8GST1_9BURK</name>
<dbReference type="Proteomes" id="UP000265619">
    <property type="component" value="Unassembled WGS sequence"/>
</dbReference>
<sequence>MKEHGTLFKADMVRALYREVDPKTQTRRLFTRHNSLVDGRRATPALWADLDFDAAWVDAGPSPAGNAGPYLKVPRRSEGTVHRVYATISIGDRLWVRETWAPEQYDAHAATVAAVEASVRKPAYRADFEGEPAYKWRPGIHMPRDACRIVLEVTALRIERLQQIGETDAIAEGITFTDYGRKCGHKGGWTEIGDCPAAENTHPQLPGWGVEPTSHMQCMHSAPAAYASLWSQINGADSWAANPFIRAYEFRRTAS</sequence>
<accession>A0A9X8GST1</accession>
<proteinExistence type="predicted"/>
<comment type="caution">
    <text evidence="1">The sequence shown here is derived from an EMBL/GenBank/DDBJ whole genome shotgun (WGS) entry which is preliminary data.</text>
</comment>
<evidence type="ECO:0000313" key="1">
    <source>
        <dbReference type="EMBL" id="RIX74441.1"/>
    </source>
</evidence>
<dbReference type="RefSeq" id="WP_119557624.1">
    <property type="nucleotide sequence ID" value="NZ_QXMN01000051.1"/>
</dbReference>
<reference evidence="1 2" key="1">
    <citation type="submission" date="2018-09" db="EMBL/GenBank/DDBJ databases">
        <title>Acidovorax cavernicola nov. sp. isolated from Gruta de las Maravillas (Aracena, Spain).</title>
        <authorList>
            <person name="Jurado V."/>
            <person name="Gutierrez-Patricio S."/>
            <person name="Gonzalez-Pimentel J.L."/>
            <person name="Miller A.Z."/>
            <person name="Laiz L."/>
            <person name="Saiz-Jimenez C."/>
        </authorList>
    </citation>
    <scope>NUCLEOTIDE SEQUENCE [LARGE SCALE GENOMIC DNA]</scope>
    <source>
        <strain evidence="1 2">1011MAR4D40.2</strain>
    </source>
</reference>
<evidence type="ECO:0000313" key="2">
    <source>
        <dbReference type="Proteomes" id="UP000265619"/>
    </source>
</evidence>
<dbReference type="EMBL" id="QXMN01000051">
    <property type="protein sequence ID" value="RIX74441.1"/>
    <property type="molecule type" value="Genomic_DNA"/>
</dbReference>
<organism evidence="1 2">
    <name type="scientific">Acidovorax cavernicola</name>
    <dbReference type="NCBI Taxonomy" id="1675792"/>
    <lineage>
        <taxon>Bacteria</taxon>
        <taxon>Pseudomonadati</taxon>
        <taxon>Pseudomonadota</taxon>
        <taxon>Betaproteobacteria</taxon>
        <taxon>Burkholderiales</taxon>
        <taxon>Comamonadaceae</taxon>
        <taxon>Acidovorax</taxon>
    </lineage>
</organism>